<name>A0A366I3D8_9FIRM</name>
<dbReference type="Proteomes" id="UP000253490">
    <property type="component" value="Unassembled WGS sequence"/>
</dbReference>
<dbReference type="EMBL" id="QNRX01000015">
    <property type="protein sequence ID" value="RBP61055.1"/>
    <property type="molecule type" value="Genomic_DNA"/>
</dbReference>
<protein>
    <submittedName>
        <fullName evidence="1">Uncharacterized protein</fullName>
    </submittedName>
</protein>
<comment type="caution">
    <text evidence="1">The sequence shown here is derived from an EMBL/GenBank/DDBJ whole genome shotgun (WGS) entry which is preliminary data.</text>
</comment>
<dbReference type="AlphaFoldDB" id="A0A366I3D8"/>
<evidence type="ECO:0000313" key="2">
    <source>
        <dbReference type="Proteomes" id="UP000253490"/>
    </source>
</evidence>
<reference evidence="1 2" key="1">
    <citation type="submission" date="2018-06" db="EMBL/GenBank/DDBJ databases">
        <title>Genomic Encyclopedia of Type Strains, Phase IV (KMG-IV): sequencing the most valuable type-strain genomes for metagenomic binning, comparative biology and taxonomic classification.</title>
        <authorList>
            <person name="Goeker M."/>
        </authorList>
    </citation>
    <scope>NUCLEOTIDE SEQUENCE [LARGE SCALE GENOMIC DNA]</scope>
    <source>
        <strain evidence="1 2">DSM 22112</strain>
    </source>
</reference>
<keyword evidence="2" id="KW-1185">Reference proteome</keyword>
<sequence length="42" mass="4705">MLTHFGTALDNPIEYTQNAVDVFHNTIIGFDGFTGELSFEKN</sequence>
<accession>A0A366I3D8</accession>
<evidence type="ECO:0000313" key="1">
    <source>
        <dbReference type="EMBL" id="RBP61055.1"/>
    </source>
</evidence>
<gene>
    <name evidence="1" type="ORF">DES36_11554</name>
</gene>
<organism evidence="1 2">
    <name type="scientific">Alkalibaculum bacchi</name>
    <dbReference type="NCBI Taxonomy" id="645887"/>
    <lineage>
        <taxon>Bacteria</taxon>
        <taxon>Bacillati</taxon>
        <taxon>Bacillota</taxon>
        <taxon>Clostridia</taxon>
        <taxon>Eubacteriales</taxon>
        <taxon>Eubacteriaceae</taxon>
        <taxon>Alkalibaculum</taxon>
    </lineage>
</organism>
<proteinExistence type="predicted"/>
<dbReference type="RefSeq" id="WP_278278703.1">
    <property type="nucleotide sequence ID" value="NZ_CALNCS010000204.1"/>
</dbReference>